<dbReference type="InParanoid" id="A0A146GGQ3"/>
<name>A0A146GGQ3_TERSA</name>
<comment type="caution">
    <text evidence="1">The sequence shown here is derived from an EMBL/GenBank/DDBJ whole genome shotgun (WGS) entry which is preliminary data.</text>
</comment>
<dbReference type="AlphaFoldDB" id="A0A146GGQ3"/>
<evidence type="ECO:0000313" key="2">
    <source>
        <dbReference type="Proteomes" id="UP000076023"/>
    </source>
</evidence>
<dbReference type="STRING" id="690879.TSACC_3689"/>
<dbReference type="EMBL" id="BDCO01000003">
    <property type="protein sequence ID" value="GAT35618.1"/>
    <property type="molecule type" value="Genomic_DNA"/>
</dbReference>
<keyword evidence="2" id="KW-1185">Reference proteome</keyword>
<dbReference type="Proteomes" id="UP000076023">
    <property type="component" value="Unassembled WGS sequence"/>
</dbReference>
<protein>
    <submittedName>
        <fullName evidence="1">Uncharacterized protein</fullName>
    </submittedName>
</protein>
<organism evidence="1 2">
    <name type="scientific">Terrimicrobium sacchariphilum</name>
    <dbReference type="NCBI Taxonomy" id="690879"/>
    <lineage>
        <taxon>Bacteria</taxon>
        <taxon>Pseudomonadati</taxon>
        <taxon>Verrucomicrobiota</taxon>
        <taxon>Terrimicrobiia</taxon>
        <taxon>Terrimicrobiales</taxon>
        <taxon>Terrimicrobiaceae</taxon>
        <taxon>Terrimicrobium</taxon>
    </lineage>
</organism>
<sequence>MAYQLIPSFNAGEISPYLDARSDFEKYAAGCRTLENFIIMPYGGVYRRPGTEFIAPAKLSTKRCRLIGFNFSITTRFVLEFGEQYIRFFSNGVQVTSGGSPLEVSTPYLESELRDLQYIQINDVMYFTHPSHEPMKLTRKADTDWTFAPVAWDWPTFLDENTEATTITPSATTGTGITLTASAALFDGGHVGAYWQIAHARANAAVTLDLSGNNTSSSIAILGTWELTTYGTWSGTVQLERSLDGGTSWEVFRTFNGASNRNVTASGKESKEALLRMKMVFTSGTGSARLEAVDAREYGVVKITAITDATHATADVINSLAGTSATKIWNEGAWSIKQGFPRTVALHDQRLYFAGTKNRPQSLWGSVIDDFENFRLSALDDSGLFFTLSAQESNPIQWMISQASLVIGTAGDEWTLGSTDSNSAITPTNVKASKESSYGSKSLRALIVNDVVLFVQRQGRKVRELLYSNQTESLVAQDLTLLSEHVTKGGILEAAFQQQPDAIYWTITGAGQLVGLTYERLQNVVGWHRHTTDGEFESVATTYGASGGDEVWLSVKRTVNGQPVRYIERFRTDFREVFENEDKANWWYLDCAVRVTNSPKSASVSGLSHLEGHTVDILADGAVSPERTVSGGAITLQAPAETVLVGLPYTSTLKPMKLEMQAWASRGVKKRVHQILASFLKSLGGQYSTNGVKFWPILSRATGDQMDDSPPVFTGDKDLVTGADYSRAADIVIRQEQPLPLTVLALTAKWDAYAE</sequence>
<gene>
    <name evidence="1" type="ORF">TSACC_3689</name>
</gene>
<dbReference type="OrthoDB" id="5438497at2"/>
<accession>A0A146GGQ3</accession>
<proteinExistence type="predicted"/>
<reference evidence="2" key="1">
    <citation type="journal article" date="2017" name="Genome Announc.">
        <title>Draft Genome Sequence of Terrimicrobium sacchariphilum NM-5T, a Facultative Anaerobic Soil Bacterium of the Class Spartobacteria.</title>
        <authorList>
            <person name="Qiu Y.L."/>
            <person name="Tourlousse D.M."/>
            <person name="Matsuura N."/>
            <person name="Ohashi A."/>
            <person name="Sekiguchi Y."/>
        </authorList>
    </citation>
    <scope>NUCLEOTIDE SEQUENCE [LARGE SCALE GENOMIC DNA]</scope>
    <source>
        <strain evidence="2">NM-5</strain>
    </source>
</reference>
<evidence type="ECO:0000313" key="1">
    <source>
        <dbReference type="EMBL" id="GAT35618.1"/>
    </source>
</evidence>
<dbReference type="RefSeq" id="WP_075081415.1">
    <property type="nucleotide sequence ID" value="NZ_BDCO01000003.1"/>
</dbReference>